<feature type="signal peptide" evidence="2">
    <location>
        <begin position="1"/>
        <end position="23"/>
    </location>
</feature>
<proteinExistence type="predicted"/>
<evidence type="ECO:0000313" key="4">
    <source>
        <dbReference type="Proteomes" id="UP000034264"/>
    </source>
</evidence>
<accession>A0A0G1Q1Z8</accession>
<feature type="transmembrane region" description="Helical" evidence="1">
    <location>
        <begin position="244"/>
        <end position="265"/>
    </location>
</feature>
<name>A0A0G1Q1Z8_9BACT</name>
<dbReference type="Pfam" id="PF18895">
    <property type="entry name" value="T4SS_pilin"/>
    <property type="match status" value="1"/>
</dbReference>
<dbReference type="InterPro" id="IPR043993">
    <property type="entry name" value="T4SS_pilin"/>
</dbReference>
<feature type="chain" id="PRO_5002539053" evidence="2">
    <location>
        <begin position="24"/>
        <end position="283"/>
    </location>
</feature>
<sequence length="283" mass="29072">MKRFILLAGLVLFVFLTYPPALLAQGTANCKVSGSGTSRKCDTVNNCDPDYEPPSGICIDLTNCDTAPVSCVPTQPPVPAPPGTCPASRPFSVCQNSNPDSSRCLSSGPCFGGSGPPFQFCCTVPGYTPPACTAAPYCDPVTKPCKSGEFCNTVVIPGMPEGCSGVCNTLDSGTSAFCNEDVNRGVNTAIGCLLAAEPKKFVGQILGWGVGVGGGIAFLMIVLAGFQMVTASGDPKRVQAAKELLTSALAGLILIVLSVVLLNFIGVKILNLPGFAGNPDLNL</sequence>
<keyword evidence="1" id="KW-0812">Transmembrane</keyword>
<dbReference type="AlphaFoldDB" id="A0A0G1Q1Z8"/>
<reference evidence="3 4" key="1">
    <citation type="journal article" date="2015" name="Nature">
        <title>rRNA introns, odd ribosomes, and small enigmatic genomes across a large radiation of phyla.</title>
        <authorList>
            <person name="Brown C.T."/>
            <person name="Hug L.A."/>
            <person name="Thomas B.C."/>
            <person name="Sharon I."/>
            <person name="Castelle C.J."/>
            <person name="Singh A."/>
            <person name="Wilkins M.J."/>
            <person name="Williams K.H."/>
            <person name="Banfield J.F."/>
        </authorList>
    </citation>
    <scope>NUCLEOTIDE SEQUENCE [LARGE SCALE GENOMIC DNA]</scope>
</reference>
<organism evidence="3 4">
    <name type="scientific">Candidatus Amesbacteria bacterium GW2011_GWC2_45_19</name>
    <dbReference type="NCBI Taxonomy" id="1618366"/>
    <lineage>
        <taxon>Bacteria</taxon>
        <taxon>Candidatus Amesiibacteriota</taxon>
    </lineage>
</organism>
<dbReference type="EMBL" id="LCKS01000009">
    <property type="protein sequence ID" value="KKU02675.1"/>
    <property type="molecule type" value="Genomic_DNA"/>
</dbReference>
<evidence type="ECO:0000256" key="1">
    <source>
        <dbReference type="SAM" id="Phobius"/>
    </source>
</evidence>
<evidence type="ECO:0000313" key="3">
    <source>
        <dbReference type="EMBL" id="KKU02675.1"/>
    </source>
</evidence>
<evidence type="ECO:0000256" key="2">
    <source>
        <dbReference type="SAM" id="SignalP"/>
    </source>
</evidence>
<feature type="transmembrane region" description="Helical" evidence="1">
    <location>
        <begin position="205"/>
        <end position="224"/>
    </location>
</feature>
<keyword evidence="2" id="KW-0732">Signal</keyword>
<keyword evidence="1" id="KW-1133">Transmembrane helix</keyword>
<comment type="caution">
    <text evidence="3">The sequence shown here is derived from an EMBL/GenBank/DDBJ whole genome shotgun (WGS) entry which is preliminary data.</text>
</comment>
<dbReference type="Proteomes" id="UP000034264">
    <property type="component" value="Unassembled WGS sequence"/>
</dbReference>
<gene>
    <name evidence="3" type="ORF">UX05_C0009G0011</name>
</gene>
<protein>
    <submittedName>
        <fullName evidence="3">Uncharacterized protein</fullName>
    </submittedName>
</protein>
<keyword evidence="1" id="KW-0472">Membrane</keyword>